<keyword evidence="6" id="KW-0769">Symport</keyword>
<keyword evidence="4" id="KW-1003">Cell membrane</keyword>
<sequence>MNLLLASNTGSGMGIIGSIVIIYMIIVLLIGAWATRRTKSSADFFIAGKSIGPIPLALAAFSATMSGWLFVGCPGLIYSIGTGVIWLTISTGMAFVILWVIVGKRMRLLVEVSDCMTVADAIYVRYKSKAASGLAAIATIAGTVLYLATQLLAMGVIIGYVFNIPVVTGLIIGMIVMLIYAIGGGMLAGIYTDVFQGTMMAIASIAIFLYVLKTGNGMLNITETIANSQALAKGGAGFKFVGPFGLGTPIAAMCSYFIMAMGVVGQPHLVHKFFMVKDIRKLKWGALFTTIPAILTGFLAFGVGVVVKSLVVSGKIPALTNPDDAITVFLMNFTNPVLTGIAFAGIASAVMSTGDSFINIASASIVRDIPFAFGKTLDSKQELFLGRVASIGCGILSVVLAVGLGKDGIALLGAFGWGTFAAALAPAIGLGFNWKRATKEGAVVSIASGLGISVILEMSKTLKADWYMNSLAKIGLHNGSFALAVSLILLIVVSMATKEVKLEKNLEAVMDC</sequence>
<dbReference type="InterPro" id="IPR050277">
    <property type="entry name" value="Sodium:Solute_Symporter"/>
</dbReference>
<feature type="transmembrane region" description="Helical" evidence="14">
    <location>
        <begin position="479"/>
        <end position="497"/>
    </location>
</feature>
<gene>
    <name evidence="15" type="primary">putP</name>
    <name evidence="15" type="ORF">CLHOM_20250</name>
</gene>
<evidence type="ECO:0000313" key="16">
    <source>
        <dbReference type="Proteomes" id="UP000037043"/>
    </source>
</evidence>
<keyword evidence="16" id="KW-1185">Reference proteome</keyword>
<keyword evidence="3" id="KW-0813">Transport</keyword>
<accession>A0A0L6ZAD0</accession>
<feature type="transmembrane region" description="Helical" evidence="14">
    <location>
        <begin position="384"/>
        <end position="403"/>
    </location>
</feature>
<evidence type="ECO:0000256" key="12">
    <source>
        <dbReference type="ARBA" id="ARBA00033708"/>
    </source>
</evidence>
<evidence type="ECO:0000256" key="4">
    <source>
        <dbReference type="ARBA" id="ARBA00022475"/>
    </source>
</evidence>
<dbReference type="GO" id="GO:0005886">
    <property type="term" value="C:plasma membrane"/>
    <property type="evidence" value="ECO:0007669"/>
    <property type="project" value="UniProtKB-SubCell"/>
</dbReference>
<protein>
    <submittedName>
        <fullName evidence="15">Sodium/proline symporter</fullName>
    </submittedName>
</protein>
<dbReference type="PROSITE" id="PS50283">
    <property type="entry name" value="NA_SOLUT_SYMP_3"/>
    <property type="match status" value="1"/>
</dbReference>
<dbReference type="InterPro" id="IPR038377">
    <property type="entry name" value="Na/Glc_symporter_sf"/>
</dbReference>
<name>A0A0L6ZAD0_9CLOT</name>
<evidence type="ECO:0000256" key="5">
    <source>
        <dbReference type="ARBA" id="ARBA00022692"/>
    </source>
</evidence>
<dbReference type="Pfam" id="PF00474">
    <property type="entry name" value="SSF"/>
    <property type="match status" value="1"/>
</dbReference>
<feature type="transmembrane region" description="Helical" evidence="14">
    <location>
        <begin position="326"/>
        <end position="350"/>
    </location>
</feature>
<evidence type="ECO:0000313" key="15">
    <source>
        <dbReference type="EMBL" id="KOA19935.1"/>
    </source>
</evidence>
<dbReference type="InterPro" id="IPR001734">
    <property type="entry name" value="Na/solute_symporter"/>
</dbReference>
<keyword evidence="9" id="KW-0406">Ion transport</keyword>
<feature type="transmembrane region" description="Helical" evidence="14">
    <location>
        <begin position="244"/>
        <end position="264"/>
    </location>
</feature>
<comment type="caution">
    <text evidence="15">The sequence shown here is derived from an EMBL/GenBank/DDBJ whole genome shotgun (WGS) entry which is preliminary data.</text>
</comment>
<keyword evidence="11" id="KW-0739">Sodium transport</keyword>
<evidence type="ECO:0000256" key="14">
    <source>
        <dbReference type="SAM" id="Phobius"/>
    </source>
</evidence>
<feature type="transmembrane region" description="Helical" evidence="14">
    <location>
        <begin position="84"/>
        <end position="102"/>
    </location>
</feature>
<keyword evidence="8" id="KW-0915">Sodium</keyword>
<feature type="transmembrane region" description="Helical" evidence="14">
    <location>
        <begin position="284"/>
        <end position="306"/>
    </location>
</feature>
<comment type="catalytic activity">
    <reaction evidence="12">
        <text>L-proline(in) + Na(+)(in) = L-proline(out) + Na(+)(out)</text>
        <dbReference type="Rhea" id="RHEA:28967"/>
        <dbReference type="ChEBI" id="CHEBI:29101"/>
        <dbReference type="ChEBI" id="CHEBI:60039"/>
    </reaction>
</comment>
<keyword evidence="7 14" id="KW-1133">Transmembrane helix</keyword>
<evidence type="ECO:0000256" key="9">
    <source>
        <dbReference type="ARBA" id="ARBA00023065"/>
    </source>
</evidence>
<keyword evidence="5 14" id="KW-0812">Transmembrane</keyword>
<evidence type="ECO:0000256" key="8">
    <source>
        <dbReference type="ARBA" id="ARBA00023053"/>
    </source>
</evidence>
<organism evidence="15 16">
    <name type="scientific">Clostridium homopropionicum DSM 5847</name>
    <dbReference type="NCBI Taxonomy" id="1121318"/>
    <lineage>
        <taxon>Bacteria</taxon>
        <taxon>Bacillati</taxon>
        <taxon>Bacillota</taxon>
        <taxon>Clostridia</taxon>
        <taxon>Eubacteriales</taxon>
        <taxon>Clostridiaceae</taxon>
        <taxon>Clostridium</taxon>
    </lineage>
</organism>
<dbReference type="GO" id="GO:0006814">
    <property type="term" value="P:sodium ion transport"/>
    <property type="evidence" value="ECO:0007669"/>
    <property type="project" value="UniProtKB-KW"/>
</dbReference>
<dbReference type="PANTHER" id="PTHR48086:SF3">
    <property type="entry name" value="SODIUM_PROLINE SYMPORTER"/>
    <property type="match status" value="1"/>
</dbReference>
<evidence type="ECO:0000256" key="2">
    <source>
        <dbReference type="ARBA" id="ARBA00006434"/>
    </source>
</evidence>
<evidence type="ECO:0000256" key="13">
    <source>
        <dbReference type="RuleBase" id="RU362091"/>
    </source>
</evidence>
<feature type="transmembrane region" description="Helical" evidence="14">
    <location>
        <begin position="12"/>
        <end position="35"/>
    </location>
</feature>
<feature type="transmembrane region" description="Helical" evidence="14">
    <location>
        <begin position="442"/>
        <end position="459"/>
    </location>
</feature>
<dbReference type="RefSeq" id="WP_052221556.1">
    <property type="nucleotide sequence ID" value="NZ_LHUR01000022.1"/>
</dbReference>
<evidence type="ECO:0000256" key="1">
    <source>
        <dbReference type="ARBA" id="ARBA00004651"/>
    </source>
</evidence>
<evidence type="ECO:0000256" key="6">
    <source>
        <dbReference type="ARBA" id="ARBA00022847"/>
    </source>
</evidence>
<comment type="subcellular location">
    <subcellularLocation>
        <location evidence="1">Cell membrane</location>
        <topology evidence="1">Multi-pass membrane protein</topology>
    </subcellularLocation>
</comment>
<feature type="transmembrane region" description="Helical" evidence="14">
    <location>
        <begin position="409"/>
        <end position="430"/>
    </location>
</feature>
<comment type="similarity">
    <text evidence="2 13">Belongs to the sodium:solute symporter (SSF) (TC 2.A.21) family.</text>
</comment>
<dbReference type="STRING" id="36844.SAMN04488501_12121"/>
<dbReference type="PANTHER" id="PTHR48086">
    <property type="entry name" value="SODIUM/PROLINE SYMPORTER-RELATED"/>
    <property type="match status" value="1"/>
</dbReference>
<feature type="transmembrane region" description="Helical" evidence="14">
    <location>
        <begin position="164"/>
        <end position="182"/>
    </location>
</feature>
<evidence type="ECO:0000256" key="3">
    <source>
        <dbReference type="ARBA" id="ARBA00022448"/>
    </source>
</evidence>
<evidence type="ECO:0000256" key="7">
    <source>
        <dbReference type="ARBA" id="ARBA00022989"/>
    </source>
</evidence>
<evidence type="ECO:0000256" key="11">
    <source>
        <dbReference type="ARBA" id="ARBA00023201"/>
    </source>
</evidence>
<dbReference type="EMBL" id="LHUR01000022">
    <property type="protein sequence ID" value="KOA19935.1"/>
    <property type="molecule type" value="Genomic_DNA"/>
</dbReference>
<dbReference type="Proteomes" id="UP000037043">
    <property type="component" value="Unassembled WGS sequence"/>
</dbReference>
<dbReference type="Gene3D" id="1.20.1730.10">
    <property type="entry name" value="Sodium/glucose cotransporter"/>
    <property type="match status" value="1"/>
</dbReference>
<keyword evidence="10 14" id="KW-0472">Membrane</keyword>
<dbReference type="GO" id="GO:0015293">
    <property type="term" value="F:symporter activity"/>
    <property type="evidence" value="ECO:0007669"/>
    <property type="project" value="UniProtKB-KW"/>
</dbReference>
<feature type="transmembrane region" description="Helical" evidence="14">
    <location>
        <begin position="134"/>
        <end position="158"/>
    </location>
</feature>
<proteinExistence type="inferred from homology"/>
<dbReference type="PATRIC" id="fig|1121318.3.peg.2046"/>
<dbReference type="AlphaFoldDB" id="A0A0L6ZAD0"/>
<evidence type="ECO:0000256" key="10">
    <source>
        <dbReference type="ARBA" id="ARBA00023136"/>
    </source>
</evidence>
<reference evidence="16" key="1">
    <citation type="submission" date="2015-08" db="EMBL/GenBank/DDBJ databases">
        <title>Genome sequence of the strict anaerobe Clostridium homopropionicum LuHBu1 (DSM 5847T).</title>
        <authorList>
            <person name="Poehlein A."/>
            <person name="Beck M."/>
            <person name="Schiel-Bengelsdorf B."/>
            <person name="Bengelsdorf F.R."/>
            <person name="Daniel R."/>
            <person name="Duerre P."/>
        </authorList>
    </citation>
    <scope>NUCLEOTIDE SEQUENCE [LARGE SCALE GENOMIC DNA]</scope>
    <source>
        <strain evidence="16">DSM 5847</strain>
    </source>
</reference>